<dbReference type="GO" id="GO:0019693">
    <property type="term" value="P:ribose phosphate metabolic process"/>
    <property type="evidence" value="ECO:0007669"/>
    <property type="project" value="TreeGrafter"/>
</dbReference>
<dbReference type="OrthoDB" id="9806150at2"/>
<comment type="catalytic activity">
    <reaction evidence="1">
        <text>GDP-alpha-D-mannose + H2O = alpha-D-mannose 1-phosphate + GMP + 2 H(+)</text>
        <dbReference type="Rhea" id="RHEA:27978"/>
        <dbReference type="ChEBI" id="CHEBI:15377"/>
        <dbReference type="ChEBI" id="CHEBI:15378"/>
        <dbReference type="ChEBI" id="CHEBI:57527"/>
        <dbReference type="ChEBI" id="CHEBI:58115"/>
        <dbReference type="ChEBI" id="CHEBI:58409"/>
    </reaction>
</comment>
<dbReference type="InterPro" id="IPR015797">
    <property type="entry name" value="NUDIX_hydrolase-like_dom_sf"/>
</dbReference>
<evidence type="ECO:0000256" key="8">
    <source>
        <dbReference type="RuleBase" id="RU003476"/>
    </source>
</evidence>
<dbReference type="Pfam" id="PF00293">
    <property type="entry name" value="NUDIX"/>
    <property type="match status" value="1"/>
</dbReference>
<dbReference type="GO" id="GO:0016462">
    <property type="term" value="F:pyrophosphatase activity"/>
    <property type="evidence" value="ECO:0007669"/>
    <property type="project" value="UniProtKB-ARBA"/>
</dbReference>
<dbReference type="PANTHER" id="PTHR11839">
    <property type="entry name" value="UDP/ADP-SUGAR PYROPHOSPHATASE"/>
    <property type="match status" value="1"/>
</dbReference>
<evidence type="ECO:0000256" key="7">
    <source>
        <dbReference type="ARBA" id="ARBA00032272"/>
    </source>
</evidence>
<dbReference type="PROSITE" id="PS00893">
    <property type="entry name" value="NUDIX_BOX"/>
    <property type="match status" value="1"/>
</dbReference>
<dbReference type="Gene3D" id="3.90.79.10">
    <property type="entry name" value="Nucleoside Triphosphate Pyrophosphohydrolase"/>
    <property type="match status" value="1"/>
</dbReference>
<dbReference type="Proteomes" id="UP000031552">
    <property type="component" value="Unassembled WGS sequence"/>
</dbReference>
<evidence type="ECO:0000256" key="5">
    <source>
        <dbReference type="ARBA" id="ARBA00022801"/>
    </source>
</evidence>
<keyword evidence="5 8" id="KW-0378">Hydrolase</keyword>
<comment type="similarity">
    <text evidence="3">Belongs to the Nudix hydrolase family. NudK subfamily.</text>
</comment>
<evidence type="ECO:0000256" key="4">
    <source>
        <dbReference type="ARBA" id="ARBA00016377"/>
    </source>
</evidence>
<organism evidence="10 11">
    <name type="scientific">Candidatus Criblamydia sequanensis CRIB-18</name>
    <dbReference type="NCBI Taxonomy" id="1437425"/>
    <lineage>
        <taxon>Bacteria</taxon>
        <taxon>Pseudomonadati</taxon>
        <taxon>Chlamydiota</taxon>
        <taxon>Chlamydiia</taxon>
        <taxon>Parachlamydiales</taxon>
        <taxon>Candidatus Criblamydiaceae</taxon>
        <taxon>Candidatus Criblamydia</taxon>
    </lineage>
</organism>
<evidence type="ECO:0000256" key="3">
    <source>
        <dbReference type="ARBA" id="ARBA00007275"/>
    </source>
</evidence>
<evidence type="ECO:0000313" key="10">
    <source>
        <dbReference type="EMBL" id="CDR33376.1"/>
    </source>
</evidence>
<dbReference type="PANTHER" id="PTHR11839:SF18">
    <property type="entry name" value="NUDIX HYDROLASE DOMAIN-CONTAINING PROTEIN"/>
    <property type="match status" value="1"/>
</dbReference>
<evidence type="ECO:0000256" key="6">
    <source>
        <dbReference type="ARBA" id="ARBA00032162"/>
    </source>
</evidence>
<keyword evidence="11" id="KW-1185">Reference proteome</keyword>
<dbReference type="GO" id="GO:0006753">
    <property type="term" value="P:nucleoside phosphate metabolic process"/>
    <property type="evidence" value="ECO:0007669"/>
    <property type="project" value="TreeGrafter"/>
</dbReference>
<dbReference type="InterPro" id="IPR020084">
    <property type="entry name" value="NUDIX_hydrolase_CS"/>
</dbReference>
<dbReference type="InterPro" id="IPR000086">
    <property type="entry name" value="NUDIX_hydrolase_dom"/>
</dbReference>
<dbReference type="AlphaFoldDB" id="A0A090CYE9"/>
<feature type="domain" description="Nudix hydrolase" evidence="9">
    <location>
        <begin position="39"/>
        <end position="172"/>
    </location>
</feature>
<evidence type="ECO:0000256" key="2">
    <source>
        <dbReference type="ARBA" id="ARBA00001946"/>
    </source>
</evidence>
<dbReference type="SUPFAM" id="SSF55811">
    <property type="entry name" value="Nudix"/>
    <property type="match status" value="1"/>
</dbReference>
<dbReference type="PRINTS" id="PR00502">
    <property type="entry name" value="NUDIXFAMILY"/>
</dbReference>
<name>A0A090CYE9_9BACT</name>
<sequence length="176" mass="19961">MINDPIKDSQCVFQGVKFDVYQTQKKSREGNILKKEFIAHNGAVVILPFLNQNEILLIQNHRFAVNETLFELPAGTLEMGEEPMNAAFRELAEETGYEAKVIEPLNQFFTSPGISNEKMFAFVATDLKETLQNLDEGEEIEVTKMSFSTALDLIKNGRIKDGKTISTLLYYKAFKK</sequence>
<dbReference type="EMBL" id="CCEJ010000003">
    <property type="protein sequence ID" value="CDR33376.1"/>
    <property type="molecule type" value="Genomic_DNA"/>
</dbReference>
<dbReference type="STRING" id="1437425.CSEC_0542"/>
<gene>
    <name evidence="10" type="ORF">CSEC_0542</name>
</gene>
<reference evidence="10" key="2">
    <citation type="submission" date="2014-09" db="EMBL/GenBank/DDBJ databases">
        <title>Criblamydia sequanensis harbors a mega-plasmid encoding arsenite resistance.</title>
        <authorList>
            <person name="Bertelli C."/>
            <person name="Goesmann A."/>
            <person name="Greub G."/>
        </authorList>
    </citation>
    <scope>NUCLEOTIDE SEQUENCE [LARGE SCALE GENOMIC DNA]</scope>
    <source>
        <strain evidence="10">CRIB-18</strain>
    </source>
</reference>
<evidence type="ECO:0000313" key="11">
    <source>
        <dbReference type="Proteomes" id="UP000031552"/>
    </source>
</evidence>
<comment type="caution">
    <text evidence="10">The sequence shown here is derived from an EMBL/GenBank/DDBJ whole genome shotgun (WGS) entry which is preliminary data.</text>
</comment>
<dbReference type="eggNOG" id="COG0494">
    <property type="taxonomic scope" value="Bacteria"/>
</dbReference>
<accession>A0A090CYE9</accession>
<evidence type="ECO:0000256" key="1">
    <source>
        <dbReference type="ARBA" id="ARBA00000847"/>
    </source>
</evidence>
<dbReference type="RefSeq" id="WP_041016880.1">
    <property type="nucleotide sequence ID" value="NZ_CCEJ010000003.1"/>
</dbReference>
<proteinExistence type="inferred from homology"/>
<evidence type="ECO:0000259" key="9">
    <source>
        <dbReference type="PROSITE" id="PS51462"/>
    </source>
</evidence>
<comment type="cofactor">
    <cofactor evidence="2">
        <name>Mg(2+)</name>
        <dbReference type="ChEBI" id="CHEBI:18420"/>
    </cofactor>
</comment>
<dbReference type="PROSITE" id="PS51462">
    <property type="entry name" value="NUDIX"/>
    <property type="match status" value="1"/>
</dbReference>
<reference evidence="10" key="1">
    <citation type="submission" date="2013-12" db="EMBL/GenBank/DDBJ databases">
        <authorList>
            <person name="Linke B."/>
        </authorList>
    </citation>
    <scope>NUCLEOTIDE SEQUENCE [LARGE SCALE GENOMIC DNA]</scope>
    <source>
        <strain evidence="10">CRIB-18</strain>
    </source>
</reference>
<protein>
    <recommendedName>
        <fullName evidence="4">GDP-mannose pyrophosphatase</fullName>
    </recommendedName>
    <alternativeName>
        <fullName evidence="6">GDP-mannose hydrolase</fullName>
    </alternativeName>
    <alternativeName>
        <fullName evidence="7">GDPMK</fullName>
    </alternativeName>
</protein>
<dbReference type="CDD" id="cd03424">
    <property type="entry name" value="NUDIX_ADPRase_Nudt5_UGPPase_Nudt14"/>
    <property type="match status" value="1"/>
</dbReference>
<dbReference type="InterPro" id="IPR020476">
    <property type="entry name" value="Nudix_hydrolase"/>
</dbReference>